<proteinExistence type="evidence at transcript level"/>
<dbReference type="AlphaFoldDB" id="A0A0K1D974"/>
<dbReference type="GO" id="GO:0008200">
    <property type="term" value="F:ion channel inhibitor activity"/>
    <property type="evidence" value="ECO:0007669"/>
    <property type="project" value="InterPro"/>
</dbReference>
<keyword evidence="5" id="KW-0528">Neurotoxin</keyword>
<dbReference type="Pfam" id="PF02819">
    <property type="entry name" value="Toxin_9"/>
    <property type="match status" value="1"/>
</dbReference>
<dbReference type="Gene3D" id="4.10.40.10">
    <property type="match status" value="1"/>
</dbReference>
<dbReference type="GO" id="GO:0005576">
    <property type="term" value="C:extracellular region"/>
    <property type="evidence" value="ECO:0007669"/>
    <property type="project" value="UniProtKB-SubCell"/>
</dbReference>
<sequence length="81" mass="9308">MFLKIQLLLIAITLISVLAERAEPDSSENTQLVEDEERSCREPNESCWYPSKPCCKNRACRCGLFFNNCECYQPPSEIFGK</sequence>
<protein>
    <submittedName>
        <fullName evidence="5">Putative neurotoxin LTDF 04-02</fullName>
    </submittedName>
</protein>
<dbReference type="EMBL" id="KP792906">
    <property type="protein sequence ID" value="AKT08982.1"/>
    <property type="molecule type" value="mRNA"/>
</dbReference>
<evidence type="ECO:0000256" key="2">
    <source>
        <dbReference type="ARBA" id="ARBA00022525"/>
    </source>
</evidence>
<dbReference type="CDD" id="cd12960">
    <property type="entry name" value="Spider_toxin"/>
    <property type="match status" value="1"/>
</dbReference>
<evidence type="ECO:0000256" key="4">
    <source>
        <dbReference type="SAM" id="SignalP"/>
    </source>
</evidence>
<dbReference type="InterPro" id="IPR004169">
    <property type="entry name" value="Spidertoxin"/>
</dbReference>
<reference evidence="5" key="2">
    <citation type="submission" date="2015-02" db="EMBL/GenBank/DDBJ databases">
        <authorList>
            <person name="Chooi Y.-H."/>
        </authorList>
    </citation>
    <scope>NUCLEOTIDE SEQUENCE</scope>
</reference>
<feature type="signal peptide" evidence="4">
    <location>
        <begin position="1"/>
        <end position="19"/>
    </location>
</feature>
<evidence type="ECO:0000256" key="3">
    <source>
        <dbReference type="ARBA" id="ARBA00023157"/>
    </source>
</evidence>
<organism evidence="5">
    <name type="scientific">Dolomedes fimbriatus</name>
    <dbReference type="NCBI Taxonomy" id="1432569"/>
    <lineage>
        <taxon>Eukaryota</taxon>
        <taxon>Metazoa</taxon>
        <taxon>Ecdysozoa</taxon>
        <taxon>Arthropoda</taxon>
        <taxon>Chelicerata</taxon>
        <taxon>Arachnida</taxon>
        <taxon>Araneae</taxon>
        <taxon>Araneomorphae</taxon>
        <taxon>Entelegynae</taxon>
        <taxon>Lycosoidea</taxon>
        <taxon>Pisauridae</taxon>
        <taxon>Dolomedes</taxon>
    </lineage>
</organism>
<evidence type="ECO:0000313" key="5">
    <source>
        <dbReference type="EMBL" id="AKT08982.1"/>
    </source>
</evidence>
<keyword evidence="5" id="KW-0800">Toxin</keyword>
<name>A0A0K1D974_9ARAC</name>
<reference evidence="5" key="1">
    <citation type="journal article" date="2014" name="Sci. Data">
        <title>Comprehensive analysis of the venom gland transcriptome of the spider Dolomedes fimbriatus.</title>
        <authorList>
            <person name="Kozlov S.A."/>
            <person name="Lazarev V.N."/>
            <person name="Kostryukova E.S."/>
            <person name="Selezneva O.V."/>
            <person name="Ospanova E.A."/>
            <person name="Alexeev D.G."/>
            <person name="Govorun V.M."/>
            <person name="Grishin E.V."/>
        </authorList>
    </citation>
    <scope>NUCLEOTIDE SEQUENCE</scope>
</reference>
<keyword evidence="3" id="KW-1015">Disulfide bond</keyword>
<evidence type="ECO:0000256" key="1">
    <source>
        <dbReference type="ARBA" id="ARBA00004613"/>
    </source>
</evidence>
<comment type="subcellular location">
    <subcellularLocation>
        <location evidence="1">Secreted</location>
    </subcellularLocation>
</comment>
<keyword evidence="2" id="KW-0964">Secreted</keyword>
<feature type="chain" id="PRO_5005458340" evidence="4">
    <location>
        <begin position="20"/>
        <end position="81"/>
    </location>
</feature>
<accession>A0A0K1D974</accession>
<dbReference type="SUPFAM" id="SSF57059">
    <property type="entry name" value="omega toxin-like"/>
    <property type="match status" value="1"/>
</dbReference>
<keyword evidence="4" id="KW-0732">Signal</keyword>